<feature type="signal peptide" evidence="1">
    <location>
        <begin position="1"/>
        <end position="22"/>
    </location>
</feature>
<proteinExistence type="predicted"/>
<protein>
    <submittedName>
        <fullName evidence="2">Uncharacterized protein</fullName>
    </submittedName>
</protein>
<evidence type="ECO:0000313" key="2">
    <source>
        <dbReference type="EMBL" id="TCO43265.1"/>
    </source>
</evidence>
<dbReference type="EMBL" id="SLWQ01000001">
    <property type="protein sequence ID" value="TCO43265.1"/>
    <property type="molecule type" value="Genomic_DNA"/>
</dbReference>
<dbReference type="AlphaFoldDB" id="A0A4R2IKN1"/>
<dbReference type="OrthoDB" id="5947788at2"/>
<keyword evidence="3" id="KW-1185">Reference proteome</keyword>
<keyword evidence="1" id="KW-0732">Signal</keyword>
<dbReference type="RefSeq" id="WP_131993438.1">
    <property type="nucleotide sequence ID" value="NZ_SLWQ01000001.1"/>
</dbReference>
<accession>A0A4R2IKN1</accession>
<organism evidence="2 3">
    <name type="scientific">Dokdonella fugitiva</name>
    <dbReference type="NCBI Taxonomy" id="328517"/>
    <lineage>
        <taxon>Bacteria</taxon>
        <taxon>Pseudomonadati</taxon>
        <taxon>Pseudomonadota</taxon>
        <taxon>Gammaproteobacteria</taxon>
        <taxon>Lysobacterales</taxon>
        <taxon>Rhodanobacteraceae</taxon>
        <taxon>Dokdonella</taxon>
    </lineage>
</organism>
<evidence type="ECO:0000313" key="3">
    <source>
        <dbReference type="Proteomes" id="UP000294862"/>
    </source>
</evidence>
<evidence type="ECO:0000256" key="1">
    <source>
        <dbReference type="SAM" id="SignalP"/>
    </source>
</evidence>
<dbReference type="Proteomes" id="UP000294862">
    <property type="component" value="Unassembled WGS sequence"/>
</dbReference>
<reference evidence="2 3" key="1">
    <citation type="journal article" date="2015" name="Stand. Genomic Sci.">
        <title>Genomic Encyclopedia of Bacterial and Archaeal Type Strains, Phase III: the genomes of soil and plant-associated and newly described type strains.</title>
        <authorList>
            <person name="Whitman W.B."/>
            <person name="Woyke T."/>
            <person name="Klenk H.P."/>
            <person name="Zhou Y."/>
            <person name="Lilburn T.G."/>
            <person name="Beck B.J."/>
            <person name="De Vos P."/>
            <person name="Vandamme P."/>
            <person name="Eisen J.A."/>
            <person name="Garrity G."/>
            <person name="Hugenholtz P."/>
            <person name="Kyrpides N.C."/>
        </authorList>
    </citation>
    <scope>NUCLEOTIDE SEQUENCE [LARGE SCALE GENOMIC DNA]</scope>
    <source>
        <strain evidence="2 3">A3</strain>
    </source>
</reference>
<name>A0A4R2IKN1_9GAMM</name>
<sequence length="403" mass="43176">MKSSLRLMLTLTAGIIAAHAAAAPAPAPVDIQAAHQAAVDHVRATLANAAREAAAGTAKRSKAMGNNVFPGTPLANEYRAYPPSCAAWPLPDKASGVVSTARLPLYTRTSAGNVLNPETVTISVWRVPCSSSGAETPYNSDGGYNAITLMRIDRDAANEGHTDYFPTFPALQITQGSVDYNDAASYVRAATEPNTFVSDFMFDTPVFNSTTFVLENYNLGADYLHMYNYAFKLRVHPYAGNVTPAEFSIADYVPTQATYPAAFEPLPIDGYLSASWYDPAHNGEGMLTQVIDNNASSRTFFAAWYTYDQLGLPYWLVIQGTLPHFRTDLNNVPVYYTSGGGFAGDFGSSVNLASWGTISVSFPDCMHMAFSFDGHTASGDGGPGGSGTRIWTRVADINGLACE</sequence>
<comment type="caution">
    <text evidence="2">The sequence shown here is derived from an EMBL/GenBank/DDBJ whole genome shotgun (WGS) entry which is preliminary data.</text>
</comment>
<gene>
    <name evidence="2" type="ORF">EV148_101686</name>
</gene>
<feature type="chain" id="PRO_5020948577" evidence="1">
    <location>
        <begin position="23"/>
        <end position="403"/>
    </location>
</feature>